<dbReference type="EC" id="3.1.31.1" evidence="6"/>
<gene>
    <name evidence="6" type="ORF">M670_02482</name>
</gene>
<dbReference type="SUPFAM" id="SSF50199">
    <property type="entry name" value="Staphylococcal nuclease"/>
    <property type="match status" value="1"/>
</dbReference>
<reference evidence="6 7" key="1">
    <citation type="submission" date="2014-04" db="EMBL/GenBank/DDBJ databases">
        <title>Draft genome sequence of Bacillus azotoformans MEV2011, a (co-) denitrifying strain unable to grow in the presence of oxygen.</title>
        <authorList>
            <person name="Nielsen M."/>
            <person name="Schreiber L."/>
            <person name="Finster K."/>
            <person name="Schramm A."/>
        </authorList>
    </citation>
    <scope>NUCLEOTIDE SEQUENCE [LARGE SCALE GENOMIC DNA]</scope>
    <source>
        <strain evidence="6 7">MEV2011</strain>
    </source>
</reference>
<protein>
    <submittedName>
        <fullName evidence="6">Micrococcal nuclease-like nuclease</fullName>
        <ecNumber evidence="6">3.1.31.1</ecNumber>
    </submittedName>
</protein>
<dbReference type="GO" id="GO:0003676">
    <property type="term" value="F:nucleic acid binding"/>
    <property type="evidence" value="ECO:0007669"/>
    <property type="project" value="InterPro"/>
</dbReference>
<dbReference type="EMBL" id="JJRY01000009">
    <property type="protein sequence ID" value="KEF38064.1"/>
    <property type="molecule type" value="Genomic_DNA"/>
</dbReference>
<dbReference type="PANTHER" id="PTHR12302">
    <property type="entry name" value="EBNA2 BINDING PROTEIN P100"/>
    <property type="match status" value="1"/>
</dbReference>
<evidence type="ECO:0000256" key="4">
    <source>
        <dbReference type="SAM" id="SignalP"/>
    </source>
</evidence>
<evidence type="ECO:0000256" key="1">
    <source>
        <dbReference type="ARBA" id="ARBA00022722"/>
    </source>
</evidence>
<proteinExistence type="predicted"/>
<dbReference type="PROSITE" id="PS01123">
    <property type="entry name" value="TNASE_1"/>
    <property type="match status" value="1"/>
</dbReference>
<keyword evidence="4" id="KW-0732">Signal</keyword>
<sequence>MKVFRCKKFFVINLCILLTSLLVGCSATSGVGEKTIVTNVVDGDTLDVMINNKEERIRLLLVDTPETKHPSKPVQPFGPEASKFAKDTLEGKEVTVELDVSERDKYGRLLAYIWIDGKMFNEMLLEKGLARVAYVYAPNTKYVDQFYEIQKKAQKQGVGIWSIENYATEEGFIEEKASIKKEPSTPTKNGDCVIKGNINSKGEKIYHTPSSRSYNQTKPEIWFCTEEEAIAAGFRAPVR</sequence>
<evidence type="ECO:0000313" key="7">
    <source>
        <dbReference type="Proteomes" id="UP000027936"/>
    </source>
</evidence>
<keyword evidence="1" id="KW-0540">Nuclease</keyword>
<dbReference type="GO" id="GO:1990599">
    <property type="term" value="F:3' overhang single-stranded DNA endodeoxyribonuclease activity"/>
    <property type="evidence" value="ECO:0007669"/>
    <property type="project" value="UniProtKB-EC"/>
</dbReference>
<dbReference type="InterPro" id="IPR035437">
    <property type="entry name" value="SNase_OB-fold_sf"/>
</dbReference>
<dbReference type="OrthoDB" id="4376109at2"/>
<dbReference type="PROSITE" id="PS50830">
    <property type="entry name" value="TNASE_3"/>
    <property type="match status" value="1"/>
</dbReference>
<feature type="signal peptide" evidence="4">
    <location>
        <begin position="1"/>
        <end position="29"/>
    </location>
</feature>
<dbReference type="CDD" id="cd00175">
    <property type="entry name" value="SNc"/>
    <property type="match status" value="1"/>
</dbReference>
<dbReference type="SMART" id="SM00318">
    <property type="entry name" value="SNc"/>
    <property type="match status" value="1"/>
</dbReference>
<dbReference type="Proteomes" id="UP000027936">
    <property type="component" value="Unassembled WGS sequence"/>
</dbReference>
<dbReference type="Pfam" id="PF00565">
    <property type="entry name" value="SNase"/>
    <property type="match status" value="1"/>
</dbReference>
<dbReference type="PROSITE" id="PS01284">
    <property type="entry name" value="TNASE_2"/>
    <property type="match status" value="1"/>
</dbReference>
<keyword evidence="2" id="KW-0255">Endonuclease</keyword>
<dbReference type="Gene3D" id="2.40.50.90">
    <property type="match status" value="1"/>
</dbReference>
<accession>A0A072NK48</accession>
<dbReference type="AlphaFoldDB" id="A0A072NK48"/>
<feature type="chain" id="PRO_5039387657" evidence="4">
    <location>
        <begin position="30"/>
        <end position="239"/>
    </location>
</feature>
<evidence type="ECO:0000256" key="2">
    <source>
        <dbReference type="ARBA" id="ARBA00022759"/>
    </source>
</evidence>
<keyword evidence="3 6" id="KW-0378">Hydrolase</keyword>
<dbReference type="RefSeq" id="WP_051678190.1">
    <property type="nucleotide sequence ID" value="NZ_JJRY01000009.1"/>
</dbReference>
<dbReference type="InterPro" id="IPR016071">
    <property type="entry name" value="Staphylococal_nuclease_OB-fold"/>
</dbReference>
<evidence type="ECO:0000313" key="6">
    <source>
        <dbReference type="EMBL" id="KEF38064.1"/>
    </source>
</evidence>
<name>A0A072NK48_SCHAZ</name>
<dbReference type="PATRIC" id="fig|1348973.3.peg.2400"/>
<dbReference type="PANTHER" id="PTHR12302:SF3">
    <property type="entry name" value="SERINE_THREONINE-PROTEIN KINASE 31"/>
    <property type="match status" value="1"/>
</dbReference>
<dbReference type="InterPro" id="IPR002071">
    <property type="entry name" value="Thermonucl_AS"/>
</dbReference>
<evidence type="ECO:0000256" key="3">
    <source>
        <dbReference type="ARBA" id="ARBA00022801"/>
    </source>
</evidence>
<comment type="caution">
    <text evidence="6">The sequence shown here is derived from an EMBL/GenBank/DDBJ whole genome shotgun (WGS) entry which is preliminary data.</text>
</comment>
<dbReference type="PROSITE" id="PS51257">
    <property type="entry name" value="PROKAR_LIPOPROTEIN"/>
    <property type="match status" value="1"/>
</dbReference>
<evidence type="ECO:0000259" key="5">
    <source>
        <dbReference type="PROSITE" id="PS50830"/>
    </source>
</evidence>
<feature type="domain" description="TNase-like" evidence="5">
    <location>
        <begin position="31"/>
        <end position="163"/>
    </location>
</feature>
<organism evidence="6 7">
    <name type="scientific">Schinkia azotoformans MEV2011</name>
    <dbReference type="NCBI Taxonomy" id="1348973"/>
    <lineage>
        <taxon>Bacteria</taxon>
        <taxon>Bacillati</taxon>
        <taxon>Bacillota</taxon>
        <taxon>Bacilli</taxon>
        <taxon>Bacillales</taxon>
        <taxon>Bacillaceae</taxon>
        <taxon>Calidifontibacillus/Schinkia group</taxon>
        <taxon>Schinkia</taxon>
    </lineage>
</organism>